<dbReference type="GO" id="GO:0050124">
    <property type="term" value="F:N-acylneuraminate-9-phosphatase activity"/>
    <property type="evidence" value="ECO:0007669"/>
    <property type="project" value="TreeGrafter"/>
</dbReference>
<dbReference type="SUPFAM" id="SSF56784">
    <property type="entry name" value="HAD-like"/>
    <property type="match status" value="1"/>
</dbReference>
<dbReference type="InterPro" id="IPR006439">
    <property type="entry name" value="HAD-SF_hydro_IA"/>
</dbReference>
<dbReference type="InterPro" id="IPR051400">
    <property type="entry name" value="HAD-like_hydrolase"/>
</dbReference>
<dbReference type="InterPro" id="IPR023214">
    <property type="entry name" value="HAD_sf"/>
</dbReference>
<dbReference type="Pfam" id="PF00702">
    <property type="entry name" value="Hydrolase"/>
    <property type="match status" value="1"/>
</dbReference>
<dbReference type="Gene3D" id="1.20.120.710">
    <property type="entry name" value="Haloacid dehalogenase hydrolase-like domain"/>
    <property type="match status" value="1"/>
</dbReference>
<dbReference type="NCBIfam" id="TIGR01549">
    <property type="entry name" value="HAD-SF-IA-v1"/>
    <property type="match status" value="1"/>
</dbReference>
<organism evidence="4 5">
    <name type="scientific">Eptatretus burgeri</name>
    <name type="common">Inshore hagfish</name>
    <dbReference type="NCBI Taxonomy" id="7764"/>
    <lineage>
        <taxon>Eukaryota</taxon>
        <taxon>Metazoa</taxon>
        <taxon>Chordata</taxon>
        <taxon>Craniata</taxon>
        <taxon>Vertebrata</taxon>
        <taxon>Cyclostomata</taxon>
        <taxon>Myxini</taxon>
        <taxon>Myxiniformes</taxon>
        <taxon>Myxinidae</taxon>
        <taxon>Eptatretinae</taxon>
        <taxon>Eptatretus</taxon>
    </lineage>
</organism>
<reference evidence="4" key="1">
    <citation type="submission" date="2025-08" db="UniProtKB">
        <authorList>
            <consortium name="Ensembl"/>
        </authorList>
    </citation>
    <scope>IDENTIFICATION</scope>
</reference>
<keyword evidence="2" id="KW-0378">Hydrolase</keyword>
<reference evidence="4" key="2">
    <citation type="submission" date="2025-09" db="UniProtKB">
        <authorList>
            <consortium name="Ensembl"/>
        </authorList>
    </citation>
    <scope>IDENTIFICATION</scope>
</reference>
<evidence type="ECO:0000313" key="5">
    <source>
        <dbReference type="Proteomes" id="UP000694388"/>
    </source>
</evidence>
<name>A0A8C4N2Y0_EPTBU</name>
<dbReference type="PANTHER" id="PTHR46470">
    <property type="entry name" value="N-ACYLNEURAMINATE-9-PHOSPHATASE"/>
    <property type="match status" value="1"/>
</dbReference>
<dbReference type="GeneTree" id="ENSGT00390000003094"/>
<evidence type="ECO:0000313" key="4">
    <source>
        <dbReference type="Ensembl" id="ENSEBUP00000000645.1"/>
    </source>
</evidence>
<keyword evidence="5" id="KW-1185">Reference proteome</keyword>
<protein>
    <submittedName>
        <fullName evidence="4">N-acetylneuraminic acid phosphatase</fullName>
    </submittedName>
</protein>
<dbReference type="Gene3D" id="3.40.50.1000">
    <property type="entry name" value="HAD superfamily/HAD-like"/>
    <property type="match status" value="1"/>
</dbReference>
<sequence>MLYTAVSVRDVGGHGFNCQVDSVLASFSKRLAKEPSDPTGNLCSDKWRSNLWLAALHEAAGRPEEQCLLLAKLCFEKWLQVRLAHLKLLPETKEMLVRLRGDEGLRLGLLTNGEASTQRDKINACACSRFFDAVCVAAELGAEKPLPAAYLQCCQQLDVLPERTVMVGDSWECDISGSLTAGLRSAVWVNPDDQTPGPGMGGMQRWHSVHSVLEAEVLLKKML</sequence>
<evidence type="ECO:0000256" key="3">
    <source>
        <dbReference type="ARBA" id="ARBA00022842"/>
    </source>
</evidence>
<accession>A0A8C4N2Y0</accession>
<dbReference type="Proteomes" id="UP000694388">
    <property type="component" value="Unplaced"/>
</dbReference>
<dbReference type="Ensembl" id="ENSEBUT00000000950.1">
    <property type="protein sequence ID" value="ENSEBUP00000000645.1"/>
    <property type="gene ID" value="ENSEBUG00000000709.1"/>
</dbReference>
<dbReference type="InterPro" id="IPR036412">
    <property type="entry name" value="HAD-like_sf"/>
</dbReference>
<dbReference type="PANTHER" id="PTHR46470:SF3">
    <property type="entry name" value="N-ACYLNEURAMINATE-9-PHOSPHATASE"/>
    <property type="match status" value="1"/>
</dbReference>
<proteinExistence type="predicted"/>
<evidence type="ECO:0000256" key="1">
    <source>
        <dbReference type="ARBA" id="ARBA00001946"/>
    </source>
</evidence>
<comment type="cofactor">
    <cofactor evidence="1">
        <name>Mg(2+)</name>
        <dbReference type="ChEBI" id="CHEBI:18420"/>
    </cofactor>
</comment>
<keyword evidence="3" id="KW-0460">Magnesium</keyword>
<dbReference type="OMA" id="LRYHYMM"/>
<evidence type="ECO:0000256" key="2">
    <source>
        <dbReference type="ARBA" id="ARBA00022801"/>
    </source>
</evidence>
<dbReference type="AlphaFoldDB" id="A0A8C4N2Y0"/>
<dbReference type="GO" id="GO:0046380">
    <property type="term" value="P:N-acetylneuraminate biosynthetic process"/>
    <property type="evidence" value="ECO:0007669"/>
    <property type="project" value="TreeGrafter"/>
</dbReference>